<reference evidence="2" key="2">
    <citation type="journal article" date="2023" name="IMA Fungus">
        <title>Comparative genomic study of the Penicillium genus elucidates a diverse pangenome and 15 lateral gene transfer events.</title>
        <authorList>
            <person name="Petersen C."/>
            <person name="Sorensen T."/>
            <person name="Nielsen M.R."/>
            <person name="Sondergaard T.E."/>
            <person name="Sorensen J.L."/>
            <person name="Fitzpatrick D.A."/>
            <person name="Frisvad J.C."/>
            <person name="Nielsen K.L."/>
        </authorList>
    </citation>
    <scope>NUCLEOTIDE SEQUENCE</scope>
    <source>
        <strain evidence="2">IBT 29495</strain>
    </source>
</reference>
<dbReference type="AlphaFoldDB" id="A0A9W9XV78"/>
<keyword evidence="3" id="KW-1185">Reference proteome</keyword>
<dbReference type="EMBL" id="JAPWDS010000003">
    <property type="protein sequence ID" value="KAJ5503311.1"/>
    <property type="molecule type" value="Genomic_DNA"/>
</dbReference>
<proteinExistence type="predicted"/>
<accession>A0A9W9XV78</accession>
<evidence type="ECO:0000313" key="2">
    <source>
        <dbReference type="EMBL" id="KAJ5503311.1"/>
    </source>
</evidence>
<reference evidence="2" key="1">
    <citation type="submission" date="2022-12" db="EMBL/GenBank/DDBJ databases">
        <authorList>
            <person name="Petersen C."/>
        </authorList>
    </citation>
    <scope>NUCLEOTIDE SEQUENCE</scope>
    <source>
        <strain evidence="2">IBT 29495</strain>
    </source>
</reference>
<comment type="caution">
    <text evidence="2">The sequence shown here is derived from an EMBL/GenBank/DDBJ whole genome shotgun (WGS) entry which is preliminary data.</text>
</comment>
<gene>
    <name evidence="2" type="ORF">N7463_006185</name>
</gene>
<dbReference type="OrthoDB" id="4343623at2759"/>
<feature type="region of interest" description="Disordered" evidence="1">
    <location>
        <begin position="1"/>
        <end position="26"/>
    </location>
</feature>
<sequence>MSLPDLEKFSQSKQARKFTMIPDTSTDSLYLDSNVALEQRRQAKEEMGMKLPGSENFAQSKQATQFTMIPNTSSDSLYLDSNVARGQRRQSEAEMEVNDAAFQQAEGQEGEGEGILAGIRHQLDTMAPGGSISEFGNSIGSAAQERIVAVKDTIMEGALPAVQEALRTVRGHIRSISGGSSKVEETVPEELSQEERECIDKLSDEQICDFLREKNMSHKHSVPRK</sequence>
<organism evidence="2 3">
    <name type="scientific">Penicillium fimorum</name>
    <dbReference type="NCBI Taxonomy" id="1882269"/>
    <lineage>
        <taxon>Eukaryota</taxon>
        <taxon>Fungi</taxon>
        <taxon>Dikarya</taxon>
        <taxon>Ascomycota</taxon>
        <taxon>Pezizomycotina</taxon>
        <taxon>Eurotiomycetes</taxon>
        <taxon>Eurotiomycetidae</taxon>
        <taxon>Eurotiales</taxon>
        <taxon>Aspergillaceae</taxon>
        <taxon>Penicillium</taxon>
    </lineage>
</organism>
<name>A0A9W9XV78_9EURO</name>
<evidence type="ECO:0000256" key="1">
    <source>
        <dbReference type="SAM" id="MobiDB-lite"/>
    </source>
</evidence>
<feature type="compositionally biased region" description="Basic and acidic residues" evidence="1">
    <location>
        <begin position="1"/>
        <end position="10"/>
    </location>
</feature>
<dbReference type="Proteomes" id="UP001149954">
    <property type="component" value="Unassembled WGS sequence"/>
</dbReference>
<evidence type="ECO:0000313" key="3">
    <source>
        <dbReference type="Proteomes" id="UP001149954"/>
    </source>
</evidence>
<protein>
    <submittedName>
        <fullName evidence="2">Uncharacterized protein</fullName>
    </submittedName>
</protein>